<evidence type="ECO:0000256" key="1">
    <source>
        <dbReference type="ARBA" id="ARBA00001974"/>
    </source>
</evidence>
<dbReference type="PANTHER" id="PTHR43884">
    <property type="entry name" value="ACYL-COA DEHYDROGENASE"/>
    <property type="match status" value="1"/>
</dbReference>
<keyword evidence="4" id="KW-0732">Signal</keyword>
<evidence type="ECO:0000256" key="2">
    <source>
        <dbReference type="ARBA" id="ARBA00009347"/>
    </source>
</evidence>
<dbReference type="InterPro" id="IPR018313">
    <property type="entry name" value="SBP_3_CS"/>
</dbReference>
<dbReference type="GO" id="GO:0050660">
    <property type="term" value="F:flavin adenine dinucleotide binding"/>
    <property type="evidence" value="ECO:0007669"/>
    <property type="project" value="InterPro"/>
</dbReference>
<feature type="domain" description="Acyl-CoA dehydrogenase/oxidase N-terminal" evidence="8">
    <location>
        <begin position="6"/>
        <end position="118"/>
    </location>
</feature>
<dbReference type="Pfam" id="PF00441">
    <property type="entry name" value="Acyl-CoA_dh_1"/>
    <property type="match status" value="1"/>
</dbReference>
<dbReference type="EMBL" id="CP076456">
    <property type="protein sequence ID" value="QWQ34699.1"/>
    <property type="molecule type" value="Genomic_DNA"/>
</dbReference>
<keyword evidence="10" id="KW-1185">Reference proteome</keyword>
<evidence type="ECO:0000313" key="10">
    <source>
        <dbReference type="Proteomes" id="UP000680588"/>
    </source>
</evidence>
<dbReference type="Gene3D" id="1.20.140.10">
    <property type="entry name" value="Butyryl-CoA Dehydrogenase, subunit A, domain 3"/>
    <property type="match status" value="1"/>
</dbReference>
<dbReference type="InterPro" id="IPR013786">
    <property type="entry name" value="AcylCoA_DH/ox_N"/>
</dbReference>
<dbReference type="InterPro" id="IPR036250">
    <property type="entry name" value="AcylCo_DH-like_C"/>
</dbReference>
<evidence type="ECO:0000259" key="7">
    <source>
        <dbReference type="Pfam" id="PF00441"/>
    </source>
</evidence>
<dbReference type="Pfam" id="PF02771">
    <property type="entry name" value="Acyl-CoA_dh_N"/>
    <property type="match status" value="1"/>
</dbReference>
<name>A0A975PCW8_9MICC</name>
<dbReference type="Proteomes" id="UP000680588">
    <property type="component" value="Chromosome"/>
</dbReference>
<evidence type="ECO:0000256" key="4">
    <source>
        <dbReference type="ARBA" id="ARBA00022729"/>
    </source>
</evidence>
<dbReference type="KEGG" id="asun:KG104_08945"/>
<dbReference type="SUPFAM" id="SSF47203">
    <property type="entry name" value="Acyl-CoA dehydrogenase C-terminal domain-like"/>
    <property type="match status" value="1"/>
</dbReference>
<dbReference type="AlphaFoldDB" id="A0A975PCW8"/>
<dbReference type="PROSITE" id="PS01039">
    <property type="entry name" value="SBP_BACTERIAL_3"/>
    <property type="match status" value="1"/>
</dbReference>
<evidence type="ECO:0000256" key="6">
    <source>
        <dbReference type="ARBA" id="ARBA00023002"/>
    </source>
</evidence>
<evidence type="ECO:0000256" key="3">
    <source>
        <dbReference type="ARBA" id="ARBA00022630"/>
    </source>
</evidence>
<evidence type="ECO:0000256" key="5">
    <source>
        <dbReference type="ARBA" id="ARBA00022827"/>
    </source>
</evidence>
<dbReference type="GO" id="GO:0003995">
    <property type="term" value="F:acyl-CoA dehydrogenase activity"/>
    <property type="evidence" value="ECO:0007669"/>
    <property type="project" value="TreeGrafter"/>
</dbReference>
<organism evidence="9 10">
    <name type="scientific">Arthrobacter sunyaminii</name>
    <dbReference type="NCBI Taxonomy" id="2816859"/>
    <lineage>
        <taxon>Bacteria</taxon>
        <taxon>Bacillati</taxon>
        <taxon>Actinomycetota</taxon>
        <taxon>Actinomycetes</taxon>
        <taxon>Micrococcales</taxon>
        <taxon>Micrococcaceae</taxon>
        <taxon>Arthrobacter</taxon>
    </lineage>
</organism>
<dbReference type="InterPro" id="IPR009100">
    <property type="entry name" value="AcylCoA_DH/oxidase_NM_dom_sf"/>
</dbReference>
<evidence type="ECO:0000259" key="8">
    <source>
        <dbReference type="Pfam" id="PF02771"/>
    </source>
</evidence>
<keyword evidence="3" id="KW-0285">Flavoprotein</keyword>
<evidence type="ECO:0000313" key="9">
    <source>
        <dbReference type="EMBL" id="QWQ34699.1"/>
    </source>
</evidence>
<protein>
    <submittedName>
        <fullName evidence="9">Acyl-CoA/acyl-ACP dehydrogenase</fullName>
    </submittedName>
</protein>
<dbReference type="Gene3D" id="2.40.110.10">
    <property type="entry name" value="Butyryl-CoA Dehydrogenase, subunit A, domain 2"/>
    <property type="match status" value="1"/>
</dbReference>
<dbReference type="Gene3D" id="1.10.540.10">
    <property type="entry name" value="Acyl-CoA dehydrogenase/oxidase, N-terminal domain"/>
    <property type="match status" value="1"/>
</dbReference>
<comment type="cofactor">
    <cofactor evidence="1">
        <name>FAD</name>
        <dbReference type="ChEBI" id="CHEBI:57692"/>
    </cofactor>
</comment>
<dbReference type="RefSeq" id="WP_207346783.1">
    <property type="nucleotide sequence ID" value="NZ_CP076456.1"/>
</dbReference>
<keyword evidence="6" id="KW-0560">Oxidoreductase</keyword>
<proteinExistence type="inferred from homology"/>
<feature type="domain" description="Acyl-CoA dehydrogenase/oxidase C-terminal" evidence="7">
    <location>
        <begin position="235"/>
        <end position="362"/>
    </location>
</feature>
<dbReference type="SUPFAM" id="SSF56645">
    <property type="entry name" value="Acyl-CoA dehydrogenase NM domain-like"/>
    <property type="match status" value="1"/>
</dbReference>
<keyword evidence="5" id="KW-0274">FAD</keyword>
<sequence>MDFSLTDEQNELVKTLRAVLNRHAASAAVRSAAASVVGYDTDLWRTLAEEVGVASLAIPEEYGGAGFTWFETGLVLEALGYQLSPSPLLASAVLGASAILESAEEEPRERLLPGIAEGSSIATLAWADERGAWSTTGSGITATPGEQGPEQWTLDGAATLVLDGVTADTVIAVASTPEGVGLFEVLDAAAVQRVNTPAVDTTIRFATLTFNRVPARALQLDAERSLERIRDIAAVAVSCLQVGTAQRGLDMSVEYSKQRVQFGRAIGSFQALKHRMADMLVQVETARTTAWAAAWSAGTNAADLPERAASAAAWCADALDKVAAETVQIHGGIAITWEHDAQLVFKRAHSTSQLFGSAREHRRRLGGLLGIIPAPAAGAEPRRRQEALATL</sequence>
<gene>
    <name evidence="9" type="ORF">KG104_08945</name>
</gene>
<comment type="similarity">
    <text evidence="2">Belongs to the acyl-CoA dehydrogenase family.</text>
</comment>
<dbReference type="InterPro" id="IPR037069">
    <property type="entry name" value="AcylCoA_DH/ox_N_sf"/>
</dbReference>
<dbReference type="PANTHER" id="PTHR43884:SF20">
    <property type="entry name" value="ACYL-COA DEHYDROGENASE FADE28"/>
    <property type="match status" value="1"/>
</dbReference>
<dbReference type="InterPro" id="IPR009075">
    <property type="entry name" value="AcylCo_DH/oxidase_C"/>
</dbReference>
<dbReference type="InterPro" id="IPR046373">
    <property type="entry name" value="Acyl-CoA_Oxase/DH_mid-dom_sf"/>
</dbReference>
<accession>A0A975PCW8</accession>
<reference evidence="9" key="1">
    <citation type="submission" date="2021-06" db="EMBL/GenBank/DDBJ databases">
        <title>Novel species in genus Arthrobacter.</title>
        <authorList>
            <person name="Zhang G."/>
        </authorList>
    </citation>
    <scope>NUCLEOTIDE SEQUENCE</scope>
    <source>
        <strain evidence="9">Zg-ZUI122</strain>
    </source>
</reference>